<dbReference type="AlphaFoldDB" id="A0AAD3DCD0"/>
<dbReference type="SUPFAM" id="SSF53254">
    <property type="entry name" value="Phosphoglycerate mutase-like"/>
    <property type="match status" value="1"/>
</dbReference>
<accession>A0AAD3DCD0</accession>
<organism evidence="2 3">
    <name type="scientific">Chaetoceros tenuissimus</name>
    <dbReference type="NCBI Taxonomy" id="426638"/>
    <lineage>
        <taxon>Eukaryota</taxon>
        <taxon>Sar</taxon>
        <taxon>Stramenopiles</taxon>
        <taxon>Ochrophyta</taxon>
        <taxon>Bacillariophyta</taxon>
        <taxon>Coscinodiscophyceae</taxon>
        <taxon>Chaetocerotophycidae</taxon>
        <taxon>Chaetocerotales</taxon>
        <taxon>Chaetocerotaceae</taxon>
        <taxon>Chaetoceros</taxon>
    </lineage>
</organism>
<dbReference type="SMART" id="SM00855">
    <property type="entry name" value="PGAM"/>
    <property type="match status" value="1"/>
</dbReference>
<gene>
    <name evidence="2" type="ORF">CTEN210_17848</name>
</gene>
<evidence type="ECO:0000313" key="3">
    <source>
        <dbReference type="Proteomes" id="UP001054902"/>
    </source>
</evidence>
<proteinExistence type="predicted"/>
<sequence>MASKQEKDVSSWIPFSLFICTSLIKLYNTKNSSVKFKQENETESTDFASNEETLYTLARSRHRLSFDHTHELQTRQEDNQHFEHCSNRSSRSLNTSPRYNPESQDMGAYDSFQDLIESRSCDDDDTCQLEVETRKSTSVEKYLHMLNGSFSSFHEDIDENEEVIQEELSLQNVNTSQTSRFSRWRSAYNKIIMPNKVIMIRHGQSEGNVNESIYAKKPDNEICLTRLGWEQARMAGKVLREILDEKNDGSTIHFIVSPYVRTMETFHGLLSAWSDPDVDFAHIQDPEKKKRMWYKKIKSFGITWAEDPRIREQDFGNYQDRDTINIAKKERHKFGAFYYRFPNGESASDVYDRASTFLDSLWRSFDANRSQHYVLVTHGISVRVLLMRYFRYSVDEFHMLSNPKNCEMVVLGHDGKGKLDLHGRCELELAEKDTTEGTEDASDRISVTGFKFFKRLRVLPKKYQNLRSIRISSQG</sequence>
<dbReference type="Proteomes" id="UP001054902">
    <property type="component" value="Unassembled WGS sequence"/>
</dbReference>
<dbReference type="EMBL" id="BLLK01000074">
    <property type="protein sequence ID" value="GFH61372.1"/>
    <property type="molecule type" value="Genomic_DNA"/>
</dbReference>
<feature type="compositionally biased region" description="Basic and acidic residues" evidence="1">
    <location>
        <begin position="75"/>
        <end position="86"/>
    </location>
</feature>
<dbReference type="Gene3D" id="3.40.50.1240">
    <property type="entry name" value="Phosphoglycerate mutase-like"/>
    <property type="match status" value="1"/>
</dbReference>
<evidence type="ECO:0008006" key="4">
    <source>
        <dbReference type="Google" id="ProtNLM"/>
    </source>
</evidence>
<name>A0AAD3DCD0_9STRA</name>
<comment type="caution">
    <text evidence="2">The sequence shown here is derived from an EMBL/GenBank/DDBJ whole genome shotgun (WGS) entry which is preliminary data.</text>
</comment>
<dbReference type="InterPro" id="IPR052765">
    <property type="entry name" value="PGM-Related"/>
</dbReference>
<dbReference type="InterPro" id="IPR013078">
    <property type="entry name" value="His_Pase_superF_clade-1"/>
</dbReference>
<dbReference type="InterPro" id="IPR029033">
    <property type="entry name" value="His_PPase_superfam"/>
</dbReference>
<dbReference type="CDD" id="cd07067">
    <property type="entry name" value="HP_PGM_like"/>
    <property type="match status" value="1"/>
</dbReference>
<feature type="compositionally biased region" description="Polar residues" evidence="1">
    <location>
        <begin position="87"/>
        <end position="103"/>
    </location>
</feature>
<keyword evidence="3" id="KW-1185">Reference proteome</keyword>
<dbReference type="PROSITE" id="PS00175">
    <property type="entry name" value="PG_MUTASE"/>
    <property type="match status" value="1"/>
</dbReference>
<dbReference type="InterPro" id="IPR001345">
    <property type="entry name" value="PG/BPGM_mutase_AS"/>
</dbReference>
<dbReference type="Pfam" id="PF00300">
    <property type="entry name" value="His_Phos_1"/>
    <property type="match status" value="2"/>
</dbReference>
<dbReference type="PANTHER" id="PTHR46192">
    <property type="entry name" value="BROAD-RANGE ACID PHOSPHATASE DET1"/>
    <property type="match status" value="1"/>
</dbReference>
<protein>
    <recommendedName>
        <fullName evidence="4">Phosphoglycerate mutase</fullName>
    </recommendedName>
</protein>
<feature type="region of interest" description="Disordered" evidence="1">
    <location>
        <begin position="75"/>
        <end position="106"/>
    </location>
</feature>
<evidence type="ECO:0000313" key="2">
    <source>
        <dbReference type="EMBL" id="GFH61372.1"/>
    </source>
</evidence>
<evidence type="ECO:0000256" key="1">
    <source>
        <dbReference type="SAM" id="MobiDB-lite"/>
    </source>
</evidence>
<dbReference type="GO" id="GO:0003824">
    <property type="term" value="F:catalytic activity"/>
    <property type="evidence" value="ECO:0007669"/>
    <property type="project" value="InterPro"/>
</dbReference>
<reference evidence="2 3" key="1">
    <citation type="journal article" date="2021" name="Sci. Rep.">
        <title>The genome of the diatom Chaetoceros tenuissimus carries an ancient integrated fragment of an extant virus.</title>
        <authorList>
            <person name="Hongo Y."/>
            <person name="Kimura K."/>
            <person name="Takaki Y."/>
            <person name="Yoshida Y."/>
            <person name="Baba S."/>
            <person name="Kobayashi G."/>
            <person name="Nagasaki K."/>
            <person name="Hano T."/>
            <person name="Tomaru Y."/>
        </authorList>
    </citation>
    <scope>NUCLEOTIDE SEQUENCE [LARGE SCALE GENOMIC DNA]</scope>
    <source>
        <strain evidence="2 3">NIES-3715</strain>
    </source>
</reference>